<accession>A0ABX6WJH2</accession>
<dbReference type="Gene3D" id="3.40.50.720">
    <property type="entry name" value="NAD(P)-binding Rossmann-like Domain"/>
    <property type="match status" value="1"/>
</dbReference>
<dbReference type="InterPro" id="IPR036291">
    <property type="entry name" value="NAD(P)-bd_dom_sf"/>
</dbReference>
<dbReference type="SUPFAM" id="SSF51735">
    <property type="entry name" value="NAD(P)-binding Rossmann-fold domains"/>
    <property type="match status" value="1"/>
</dbReference>
<dbReference type="Pfam" id="PF05368">
    <property type="entry name" value="NmrA"/>
    <property type="match status" value="1"/>
</dbReference>
<keyword evidence="3" id="KW-1185">Reference proteome</keyword>
<sequence length="56" mass="5888">MTDLLVLGGSGSTGVHVLEQPAQRGHRVRALVRDPDSVQPAAGDSQVAATKRIRLV</sequence>
<evidence type="ECO:0000313" key="2">
    <source>
        <dbReference type="EMBL" id="QPI61268.1"/>
    </source>
</evidence>
<dbReference type="InterPro" id="IPR008030">
    <property type="entry name" value="NmrA-like"/>
</dbReference>
<feature type="domain" description="NmrA-like" evidence="1">
    <location>
        <begin position="4"/>
        <end position="38"/>
    </location>
</feature>
<name>A0ABX6WJH2_STRMQ</name>
<dbReference type="EMBL" id="CP065050">
    <property type="protein sequence ID" value="QPI61268.1"/>
    <property type="molecule type" value="Genomic_DNA"/>
</dbReference>
<evidence type="ECO:0000313" key="3">
    <source>
        <dbReference type="Proteomes" id="UP000663421"/>
    </source>
</evidence>
<protein>
    <submittedName>
        <fullName evidence="2">NmrA family NAD(P)-binding protein</fullName>
    </submittedName>
</protein>
<dbReference type="Proteomes" id="UP000663421">
    <property type="component" value="Chromosome"/>
</dbReference>
<evidence type="ECO:0000259" key="1">
    <source>
        <dbReference type="Pfam" id="PF05368"/>
    </source>
</evidence>
<reference evidence="2 3" key="1">
    <citation type="submission" date="2020-11" db="EMBL/GenBank/DDBJ databases">
        <title>Complete genome sequence unveiled secondary metabolic potentials in Streptomyces solisilvae HNM0141.</title>
        <authorList>
            <person name="Huang X."/>
        </authorList>
    </citation>
    <scope>NUCLEOTIDE SEQUENCE [LARGE SCALE GENOMIC DNA]</scope>
    <source>
        <strain evidence="2 3">HNM0141</strain>
    </source>
</reference>
<proteinExistence type="predicted"/>
<gene>
    <name evidence="2" type="ORF">I1A49_45815</name>
</gene>
<organism evidence="2 3">
    <name type="scientific">Streptomyces malaysiensis</name>
    <dbReference type="NCBI Taxonomy" id="92644"/>
    <lineage>
        <taxon>Bacteria</taxon>
        <taxon>Bacillati</taxon>
        <taxon>Actinomycetota</taxon>
        <taxon>Actinomycetes</taxon>
        <taxon>Kitasatosporales</taxon>
        <taxon>Streptomycetaceae</taxon>
        <taxon>Streptomyces</taxon>
        <taxon>Streptomyces violaceusniger group</taxon>
    </lineage>
</organism>